<feature type="region of interest" description="Disordered" evidence="1">
    <location>
        <begin position="285"/>
        <end position="307"/>
    </location>
</feature>
<dbReference type="Proteomes" id="UP000331127">
    <property type="component" value="Unassembled WGS sequence"/>
</dbReference>
<feature type="domain" description="VOC" evidence="2">
    <location>
        <begin position="140"/>
        <end position="253"/>
    </location>
</feature>
<gene>
    <name evidence="3" type="ORF">Amac_031890</name>
</gene>
<dbReference type="Gene3D" id="3.10.180.10">
    <property type="entry name" value="2,3-Dihydroxybiphenyl 1,2-Dioxygenase, domain 1"/>
    <property type="match status" value="2"/>
</dbReference>
<dbReference type="InterPro" id="IPR050383">
    <property type="entry name" value="GlyoxalaseI/FosfomycinResist"/>
</dbReference>
<dbReference type="InterPro" id="IPR037523">
    <property type="entry name" value="VOC_core"/>
</dbReference>
<dbReference type="PANTHER" id="PTHR21366">
    <property type="entry name" value="GLYOXALASE FAMILY PROTEIN"/>
    <property type="match status" value="1"/>
</dbReference>
<evidence type="ECO:0000256" key="1">
    <source>
        <dbReference type="SAM" id="MobiDB-lite"/>
    </source>
</evidence>
<organism evidence="3 4">
    <name type="scientific">Acrocarpospora macrocephala</name>
    <dbReference type="NCBI Taxonomy" id="150177"/>
    <lineage>
        <taxon>Bacteria</taxon>
        <taxon>Bacillati</taxon>
        <taxon>Actinomycetota</taxon>
        <taxon>Actinomycetes</taxon>
        <taxon>Streptosporangiales</taxon>
        <taxon>Streptosporangiaceae</taxon>
        <taxon>Acrocarpospora</taxon>
    </lineage>
</organism>
<name>A0A5M3WS90_9ACTN</name>
<dbReference type="Pfam" id="PF00903">
    <property type="entry name" value="Glyoxalase"/>
    <property type="match status" value="2"/>
</dbReference>
<dbReference type="PROSITE" id="PS51819">
    <property type="entry name" value="VOC"/>
    <property type="match status" value="2"/>
</dbReference>
<accession>A0A5M3WS90</accession>
<reference evidence="3 4" key="1">
    <citation type="submission" date="2019-10" db="EMBL/GenBank/DDBJ databases">
        <title>Whole genome shotgun sequence of Acrocarpospora macrocephala NBRC 16266.</title>
        <authorList>
            <person name="Ichikawa N."/>
            <person name="Kimura A."/>
            <person name="Kitahashi Y."/>
            <person name="Komaki H."/>
            <person name="Oguchi A."/>
        </authorList>
    </citation>
    <scope>NUCLEOTIDE SEQUENCE [LARGE SCALE GENOMIC DNA]</scope>
    <source>
        <strain evidence="3 4">NBRC 16266</strain>
    </source>
</reference>
<protein>
    <submittedName>
        <fullName evidence="3">Biphenyl-2,3-diol 1,2-dioxygenase</fullName>
    </submittedName>
</protein>
<proteinExistence type="predicted"/>
<dbReference type="OrthoDB" id="317332at2"/>
<evidence type="ECO:0000259" key="2">
    <source>
        <dbReference type="PROSITE" id="PS51819"/>
    </source>
</evidence>
<keyword evidence="4" id="KW-1185">Reference proteome</keyword>
<keyword evidence="3" id="KW-0560">Oxidoreductase</keyword>
<comment type="caution">
    <text evidence="3">The sequence shown here is derived from an EMBL/GenBank/DDBJ whole genome shotgun (WGS) entry which is preliminary data.</text>
</comment>
<dbReference type="SUPFAM" id="SSF54593">
    <property type="entry name" value="Glyoxalase/Bleomycin resistance protein/Dihydroxybiphenyl dioxygenase"/>
    <property type="match status" value="1"/>
</dbReference>
<dbReference type="InterPro" id="IPR029068">
    <property type="entry name" value="Glyas_Bleomycin-R_OHBP_Dase"/>
</dbReference>
<evidence type="ECO:0000313" key="3">
    <source>
        <dbReference type="EMBL" id="GES09593.1"/>
    </source>
</evidence>
<dbReference type="AlphaFoldDB" id="A0A5M3WS90"/>
<dbReference type="InterPro" id="IPR004360">
    <property type="entry name" value="Glyas_Fos-R_dOase_dom"/>
</dbReference>
<keyword evidence="3" id="KW-0223">Dioxygenase</keyword>
<sequence length="307" mass="33673">MIERDLDLVDGFGYLSLAVHDLDAAVWFYRQVIRLEVVEERPGVVYLTGDQNHHWLRLKQSDQSRLLRVGYRATSAAALDIVRERLTAAGVAYHDRVGTDDDQVTGGLHFRDPAGLEIDLYEEMQQLPASAAEPDVGFTCNLHAVLSVPDVVANAAFYRETLGFRRSDQLLDLVIFLRSGNRYHHSLAFSKGEPGLDHFCVLVRSVDELMRLRTHLQRTGALGDDLVKHAASGSISVYAHDPVSDSGVEFCTGHAVIGDDSYNGRMLKPGPTTVNLWAKPFPQRGEAPALTTKGGPGSRAAALAVQS</sequence>
<dbReference type="RefSeq" id="WP_155355119.1">
    <property type="nucleotide sequence ID" value="NZ_BAAAHL010000040.1"/>
</dbReference>
<dbReference type="GO" id="GO:0051213">
    <property type="term" value="F:dioxygenase activity"/>
    <property type="evidence" value="ECO:0007669"/>
    <property type="project" value="UniProtKB-KW"/>
</dbReference>
<evidence type="ECO:0000313" key="4">
    <source>
        <dbReference type="Proteomes" id="UP000331127"/>
    </source>
</evidence>
<feature type="domain" description="VOC" evidence="2">
    <location>
        <begin position="11"/>
        <end position="123"/>
    </location>
</feature>
<dbReference type="EMBL" id="BLAE01000016">
    <property type="protein sequence ID" value="GES09593.1"/>
    <property type="molecule type" value="Genomic_DNA"/>
</dbReference>